<dbReference type="AlphaFoldDB" id="A0A2M8Z167"/>
<protein>
    <submittedName>
        <fullName evidence="3">Alpha/beta hydrolase family protein</fullName>
    </submittedName>
</protein>
<gene>
    <name evidence="3" type="ORF">H171_0622</name>
</gene>
<dbReference type="InterPro" id="IPR029058">
    <property type="entry name" value="AB_hydrolase_fold"/>
</dbReference>
<dbReference type="InterPro" id="IPR049492">
    <property type="entry name" value="BD-FAE-like_dom"/>
</dbReference>
<evidence type="ECO:0000259" key="2">
    <source>
        <dbReference type="Pfam" id="PF20434"/>
    </source>
</evidence>
<dbReference type="Pfam" id="PF20434">
    <property type="entry name" value="BD-FAE"/>
    <property type="match status" value="1"/>
</dbReference>
<name>A0A2M8Z167_9FIRM</name>
<dbReference type="EMBL" id="PGET01000001">
    <property type="protein sequence ID" value="PJJ27167.1"/>
    <property type="molecule type" value="Genomic_DNA"/>
</dbReference>
<reference evidence="3 4" key="1">
    <citation type="submission" date="2017-11" db="EMBL/GenBank/DDBJ databases">
        <title>Understudied soil microbes with underappreciated capabilities: Untangling the Clostridium saccharolyticum group.</title>
        <authorList>
            <person name="Leschine S."/>
        </authorList>
    </citation>
    <scope>NUCLEOTIDE SEQUENCE [LARGE SCALE GENOMIC DNA]</scope>
    <source>
        <strain evidence="3 4">18A</strain>
    </source>
</reference>
<feature type="domain" description="BD-FAE-like" evidence="2">
    <location>
        <begin position="40"/>
        <end position="236"/>
    </location>
</feature>
<organism evidence="3 4">
    <name type="scientific">[Clostridium] celerecrescens 18A</name>
    <dbReference type="NCBI Taxonomy" id="1286362"/>
    <lineage>
        <taxon>Bacteria</taxon>
        <taxon>Bacillati</taxon>
        <taxon>Bacillota</taxon>
        <taxon>Clostridia</taxon>
        <taxon>Lachnospirales</taxon>
        <taxon>Lachnospiraceae</taxon>
        <taxon>Lacrimispora</taxon>
    </lineage>
</organism>
<evidence type="ECO:0000313" key="4">
    <source>
        <dbReference type="Proteomes" id="UP000231092"/>
    </source>
</evidence>
<dbReference type="RefSeq" id="WP_100303831.1">
    <property type="nucleotide sequence ID" value="NZ_PGET01000001.1"/>
</dbReference>
<dbReference type="PANTHER" id="PTHR48081">
    <property type="entry name" value="AB HYDROLASE SUPERFAMILY PROTEIN C4A8.06C"/>
    <property type="match status" value="1"/>
</dbReference>
<evidence type="ECO:0000256" key="1">
    <source>
        <dbReference type="ARBA" id="ARBA00022801"/>
    </source>
</evidence>
<keyword evidence="1 3" id="KW-0378">Hydrolase</keyword>
<evidence type="ECO:0000313" key="3">
    <source>
        <dbReference type="EMBL" id="PJJ27167.1"/>
    </source>
</evidence>
<dbReference type="PANTHER" id="PTHR48081:SF6">
    <property type="entry name" value="PEPTIDASE S9 PROLYL OLIGOPEPTIDASE CATALYTIC DOMAIN-CONTAINING PROTEIN"/>
    <property type="match status" value="1"/>
</dbReference>
<dbReference type="SUPFAM" id="SSF53474">
    <property type="entry name" value="alpha/beta-Hydrolases"/>
    <property type="match status" value="1"/>
</dbReference>
<accession>A0A2M8Z167</accession>
<dbReference type="InterPro" id="IPR050300">
    <property type="entry name" value="GDXG_lipolytic_enzyme"/>
</dbReference>
<dbReference type="Gene3D" id="3.40.50.1820">
    <property type="entry name" value="alpha/beta hydrolase"/>
    <property type="match status" value="1"/>
</dbReference>
<dbReference type="Proteomes" id="UP000231092">
    <property type="component" value="Unassembled WGS sequence"/>
</dbReference>
<comment type="caution">
    <text evidence="3">The sequence shown here is derived from an EMBL/GenBank/DDBJ whole genome shotgun (WGS) entry which is preliminary data.</text>
</comment>
<proteinExistence type="predicted"/>
<sequence>MGLKDIKLWKKNVPDADLISTIGDLNNEGLPTLTPYLLKGEKTRPAIIVCPGGSFQIRASNEGKPIAKWLNQIGINAFVLNYRVAPFTPFTSTKDAVRAVRYIRYHALEFNIDPERIGMIGFSAGGYLTAFVGTRFDNGITEPDSRNAQIMSMLLGEPDFNDPIDQTSSKLHAIILCYAETSPFSKEKLPPDSLLTKDITVDEFIDFTSNHKYVTAKTPPTFLWITATDHWNFQRQNLLFARALNELNLPFDLHIFSQGPHGLGLGEDEPTVAIWPKLCENWLQGL</sequence>
<dbReference type="GO" id="GO:0016787">
    <property type="term" value="F:hydrolase activity"/>
    <property type="evidence" value="ECO:0007669"/>
    <property type="project" value="UniProtKB-KW"/>
</dbReference>
<dbReference type="OrthoDB" id="9794725at2"/>